<dbReference type="CDD" id="cd02869">
    <property type="entry name" value="PseudoU_synth_RluA_like"/>
    <property type="match status" value="1"/>
</dbReference>
<organism evidence="4 5">
    <name type="scientific">Effrenium voratum</name>
    <dbReference type="NCBI Taxonomy" id="2562239"/>
    <lineage>
        <taxon>Eukaryota</taxon>
        <taxon>Sar</taxon>
        <taxon>Alveolata</taxon>
        <taxon>Dinophyceae</taxon>
        <taxon>Suessiales</taxon>
        <taxon>Symbiodiniaceae</taxon>
        <taxon>Effrenium</taxon>
    </lineage>
</organism>
<dbReference type="EMBL" id="CAUJNA010003535">
    <property type="protein sequence ID" value="CAJ1404325.1"/>
    <property type="molecule type" value="Genomic_DNA"/>
</dbReference>
<dbReference type="InterPro" id="IPR006145">
    <property type="entry name" value="PsdUridine_synth_RsuA/RluA"/>
</dbReference>
<evidence type="ECO:0000259" key="3">
    <source>
        <dbReference type="Pfam" id="PF00849"/>
    </source>
</evidence>
<feature type="region of interest" description="Disordered" evidence="2">
    <location>
        <begin position="168"/>
        <end position="191"/>
    </location>
</feature>
<proteinExistence type="inferred from homology"/>
<comment type="caution">
    <text evidence="4">The sequence shown here is derived from an EMBL/GenBank/DDBJ whole genome shotgun (WGS) entry which is preliminary data.</text>
</comment>
<dbReference type="SUPFAM" id="SSF55120">
    <property type="entry name" value="Pseudouridine synthase"/>
    <property type="match status" value="1"/>
</dbReference>
<gene>
    <name evidence="4" type="ORF">EVOR1521_LOCUS26785</name>
</gene>
<dbReference type="AlphaFoldDB" id="A0AA36JFB5"/>
<accession>A0AA36JFB5</accession>
<dbReference type="InterPro" id="IPR020103">
    <property type="entry name" value="PsdUridine_synth_cat_dom_sf"/>
</dbReference>
<comment type="similarity">
    <text evidence="1">Belongs to the pseudouridine synthase RluA family.</text>
</comment>
<evidence type="ECO:0000313" key="5">
    <source>
        <dbReference type="Proteomes" id="UP001178507"/>
    </source>
</evidence>
<evidence type="ECO:0000256" key="1">
    <source>
        <dbReference type="ARBA" id="ARBA00010876"/>
    </source>
</evidence>
<dbReference type="PANTHER" id="PTHR21600">
    <property type="entry name" value="MITOCHONDRIAL RNA PSEUDOURIDINE SYNTHASE"/>
    <property type="match status" value="1"/>
</dbReference>
<keyword evidence="5" id="KW-1185">Reference proteome</keyword>
<evidence type="ECO:0000256" key="2">
    <source>
        <dbReference type="SAM" id="MobiDB-lite"/>
    </source>
</evidence>
<protein>
    <recommendedName>
        <fullName evidence="3">Pseudouridine synthase RsuA/RluA-like domain-containing protein</fullName>
    </recommendedName>
</protein>
<name>A0AA36JFB5_9DINO</name>
<dbReference type="GO" id="GO:0003723">
    <property type="term" value="F:RNA binding"/>
    <property type="evidence" value="ECO:0007669"/>
    <property type="project" value="InterPro"/>
</dbReference>
<dbReference type="GO" id="GO:0000455">
    <property type="term" value="P:enzyme-directed rRNA pseudouridine synthesis"/>
    <property type="evidence" value="ECO:0007669"/>
    <property type="project" value="TreeGrafter"/>
</dbReference>
<evidence type="ECO:0000313" key="4">
    <source>
        <dbReference type="EMBL" id="CAJ1404325.1"/>
    </source>
</evidence>
<dbReference type="Proteomes" id="UP001178507">
    <property type="component" value="Unassembled WGS sequence"/>
</dbReference>
<dbReference type="Pfam" id="PF00849">
    <property type="entry name" value="PseudoU_synth_2"/>
    <property type="match status" value="1"/>
</dbReference>
<dbReference type="GO" id="GO:0009982">
    <property type="term" value="F:pseudouridine synthase activity"/>
    <property type="evidence" value="ECO:0007669"/>
    <property type="project" value="InterPro"/>
</dbReference>
<reference evidence="4" key="1">
    <citation type="submission" date="2023-08" db="EMBL/GenBank/DDBJ databases">
        <authorList>
            <person name="Chen Y."/>
            <person name="Shah S."/>
            <person name="Dougan E. K."/>
            <person name="Thang M."/>
            <person name="Chan C."/>
        </authorList>
    </citation>
    <scope>NUCLEOTIDE SEQUENCE</scope>
</reference>
<dbReference type="Gene3D" id="3.30.2350.10">
    <property type="entry name" value="Pseudouridine synthase"/>
    <property type="match status" value="1"/>
</dbReference>
<dbReference type="PANTHER" id="PTHR21600:SF87">
    <property type="entry name" value="RNA PSEUDOURIDYLATE SYNTHASE DOMAIN-CONTAINING PROTEIN 1"/>
    <property type="match status" value="1"/>
</dbReference>
<sequence length="618" mass="67458">MPSRYREAWIKSRTMGRPVPAPLHGVVVGPCVDDAAKAQAAKAPAAPVDLLDMGEKVEKTEKAKPAQADLLGFDDGQASAPGGDLLGLAQAPSKPASNGSDLLGFGSLDFNQVAAPAPVASAVSPATANAALLAPAAAPVQAAPAEATGPAPRNGAGTLGAGAKLIEQPQEKVLTSESKSDRPAGTETATRQRLIFQAPKDCIFKDQWKSHLPSRTAEQALGEDVRGRLRDLVMRCPCAVLEGLRWSVLRKVYTERYPGGFVGASSLPAAKACLKDLAEFHEAPGALDDLWLALLLAAWGLHFQAPGWLSLRARGSARHRCTRHAVDLPEMPTVQELDDMYPELARNQVAVLAQGENWAVVYNPSGCTAHPHKELPKDREGMTLMGRAKKTLRRQRLHLVGRLDRSVSGVSLVAFDPDTAQALHEVNVSKVYYAFRLARKPCLSSFRVVGSSSMRPMRLCRNSGEHFLQRGRFSIDRELADKKPFGKRRGKKMTKPSHTDVEVLLGSAGPDCCLVRAEPTTGRYHQIRRHLRNISLPILGDTYNKRRTREYFESFGLPLPRRVMLHLHSMKVPATEHTPEIHVTCPLPPKFISFLRRSPGPQRLSRCCRSCLPTRSRT</sequence>
<dbReference type="InterPro" id="IPR050188">
    <property type="entry name" value="RluA_PseudoU_synthase"/>
</dbReference>
<feature type="domain" description="Pseudouridine synthase RsuA/RluA-like" evidence="3">
    <location>
        <begin position="358"/>
        <end position="532"/>
    </location>
</feature>